<reference evidence="1" key="1">
    <citation type="submission" date="2021-03" db="EMBL/GenBank/DDBJ databases">
        <authorList>
            <person name="Li Z."/>
            <person name="Yang C."/>
        </authorList>
    </citation>
    <scope>NUCLEOTIDE SEQUENCE</scope>
    <source>
        <strain evidence="1">Dzin_1.0</strain>
        <tissue evidence="1">Leaf</tissue>
    </source>
</reference>
<protein>
    <submittedName>
        <fullName evidence="1">Uncharacterized protein</fullName>
    </submittedName>
</protein>
<gene>
    <name evidence="1" type="ORF">J5N97_002535</name>
</gene>
<name>A0A9D5D3X6_9LILI</name>
<reference evidence="1" key="2">
    <citation type="journal article" date="2022" name="Hortic Res">
        <title>The genome of Dioscorea zingiberensis sheds light on the biosynthesis, origin and evolution of the medicinally important diosgenin saponins.</title>
        <authorList>
            <person name="Li Y."/>
            <person name="Tan C."/>
            <person name="Li Z."/>
            <person name="Guo J."/>
            <person name="Li S."/>
            <person name="Chen X."/>
            <person name="Wang C."/>
            <person name="Dai X."/>
            <person name="Yang H."/>
            <person name="Song W."/>
            <person name="Hou L."/>
            <person name="Xu J."/>
            <person name="Tong Z."/>
            <person name="Xu A."/>
            <person name="Yuan X."/>
            <person name="Wang W."/>
            <person name="Yang Q."/>
            <person name="Chen L."/>
            <person name="Sun Z."/>
            <person name="Wang K."/>
            <person name="Pan B."/>
            <person name="Chen J."/>
            <person name="Bao Y."/>
            <person name="Liu F."/>
            <person name="Qi X."/>
            <person name="Gang D.R."/>
            <person name="Wen J."/>
            <person name="Li J."/>
        </authorList>
    </citation>
    <scope>NUCLEOTIDE SEQUENCE</scope>
    <source>
        <strain evidence="1">Dzin_1.0</strain>
    </source>
</reference>
<dbReference type="AlphaFoldDB" id="A0A9D5D3X6"/>
<evidence type="ECO:0000313" key="2">
    <source>
        <dbReference type="Proteomes" id="UP001085076"/>
    </source>
</evidence>
<organism evidence="1 2">
    <name type="scientific">Dioscorea zingiberensis</name>
    <dbReference type="NCBI Taxonomy" id="325984"/>
    <lineage>
        <taxon>Eukaryota</taxon>
        <taxon>Viridiplantae</taxon>
        <taxon>Streptophyta</taxon>
        <taxon>Embryophyta</taxon>
        <taxon>Tracheophyta</taxon>
        <taxon>Spermatophyta</taxon>
        <taxon>Magnoliopsida</taxon>
        <taxon>Liliopsida</taxon>
        <taxon>Dioscoreales</taxon>
        <taxon>Dioscoreaceae</taxon>
        <taxon>Dioscorea</taxon>
    </lineage>
</organism>
<sequence length="104" mass="11777">MEYGKLLHKGYSRHFKFIGSGIRAQPTHLFKCTPCIQTLPRHFSLSHISGPQPPKPSVQSLRLVLQIERANPRLSPLRIAFVDLETFSDIHYSHHQASVVAPPL</sequence>
<dbReference type="Proteomes" id="UP001085076">
    <property type="component" value="Miscellaneous, Linkage group lg01"/>
</dbReference>
<proteinExistence type="predicted"/>
<evidence type="ECO:0000313" key="1">
    <source>
        <dbReference type="EMBL" id="KAJ0984179.1"/>
    </source>
</evidence>
<keyword evidence="2" id="KW-1185">Reference proteome</keyword>
<comment type="caution">
    <text evidence="1">The sequence shown here is derived from an EMBL/GenBank/DDBJ whole genome shotgun (WGS) entry which is preliminary data.</text>
</comment>
<accession>A0A9D5D3X6</accession>
<dbReference type="EMBL" id="JAGGNH010000001">
    <property type="protein sequence ID" value="KAJ0984179.1"/>
    <property type="molecule type" value="Genomic_DNA"/>
</dbReference>